<dbReference type="Proteomes" id="UP000561045">
    <property type="component" value="Unassembled WGS sequence"/>
</dbReference>
<proteinExistence type="inferred from homology"/>
<organism evidence="8 9">
    <name type="scientific">Niveibacterium umoris</name>
    <dbReference type="NCBI Taxonomy" id="1193620"/>
    <lineage>
        <taxon>Bacteria</taxon>
        <taxon>Pseudomonadati</taxon>
        <taxon>Pseudomonadota</taxon>
        <taxon>Betaproteobacteria</taxon>
        <taxon>Rhodocyclales</taxon>
        <taxon>Rhodocyclaceae</taxon>
        <taxon>Niveibacterium</taxon>
    </lineage>
</organism>
<evidence type="ECO:0000313" key="8">
    <source>
        <dbReference type="EMBL" id="MBB4011495.1"/>
    </source>
</evidence>
<dbReference type="FunFam" id="3.30.160.60:FF:000242">
    <property type="entry name" value="Endolytic murein transglycosylase"/>
    <property type="match status" value="1"/>
</dbReference>
<keyword evidence="1 7" id="KW-1003">Cell membrane</keyword>
<evidence type="ECO:0000313" key="9">
    <source>
        <dbReference type="Proteomes" id="UP000561045"/>
    </source>
</evidence>
<keyword evidence="9" id="KW-1185">Reference proteome</keyword>
<dbReference type="AlphaFoldDB" id="A0A840BEE7"/>
<dbReference type="NCBIfam" id="TIGR00247">
    <property type="entry name" value="endolytic transglycosylase MltG"/>
    <property type="match status" value="1"/>
</dbReference>
<dbReference type="GO" id="GO:0071555">
    <property type="term" value="P:cell wall organization"/>
    <property type="evidence" value="ECO:0007669"/>
    <property type="project" value="UniProtKB-KW"/>
</dbReference>
<dbReference type="HAMAP" id="MF_02065">
    <property type="entry name" value="MltG"/>
    <property type="match status" value="1"/>
</dbReference>
<keyword evidence="5 7" id="KW-0456">Lyase</keyword>
<dbReference type="Pfam" id="PF02618">
    <property type="entry name" value="YceG"/>
    <property type="match status" value="1"/>
</dbReference>
<evidence type="ECO:0000256" key="4">
    <source>
        <dbReference type="ARBA" id="ARBA00023136"/>
    </source>
</evidence>
<evidence type="ECO:0000256" key="7">
    <source>
        <dbReference type="HAMAP-Rule" id="MF_02065"/>
    </source>
</evidence>
<dbReference type="EMBL" id="JACIET010000001">
    <property type="protein sequence ID" value="MBB4011495.1"/>
    <property type="molecule type" value="Genomic_DNA"/>
</dbReference>
<dbReference type="EC" id="4.2.2.29" evidence="7"/>
<dbReference type="InterPro" id="IPR003770">
    <property type="entry name" value="MLTG-like"/>
</dbReference>
<reference evidence="8 9" key="1">
    <citation type="submission" date="2020-08" db="EMBL/GenBank/DDBJ databases">
        <title>Genomic Encyclopedia of Type Strains, Phase IV (KMG-IV): sequencing the most valuable type-strain genomes for metagenomic binning, comparative biology and taxonomic classification.</title>
        <authorList>
            <person name="Goeker M."/>
        </authorList>
    </citation>
    <scope>NUCLEOTIDE SEQUENCE [LARGE SCALE GENOMIC DNA]</scope>
    <source>
        <strain evidence="8 9">DSM 106739</strain>
    </source>
</reference>
<dbReference type="Gene3D" id="3.30.1490.480">
    <property type="entry name" value="Endolytic murein transglycosylase"/>
    <property type="match status" value="1"/>
</dbReference>
<dbReference type="GO" id="GO:0009252">
    <property type="term" value="P:peptidoglycan biosynthetic process"/>
    <property type="evidence" value="ECO:0007669"/>
    <property type="project" value="UniProtKB-UniRule"/>
</dbReference>
<dbReference type="CDD" id="cd08010">
    <property type="entry name" value="MltG_like"/>
    <property type="match status" value="1"/>
</dbReference>
<sequence length="335" mass="37341">MRSYFSRLVLAALLALSLLAVLLFWMLTSPVALRTSPLEIEIGSGSSMRQVARQVAASGVDLNPWLFEILARASGHANRVKAGSYEFVEGVTPWDLLKRLVRGDASQGEFTLVDGWSFRRMRDEIARLPGLKTETAGLTDAELMKRLGIESEHPEGMFMPDTYFYAKGGSDLSLFARSQRAMSRHLDKAWTAREADLPLKSPYEALIMASLIEKETGTAADRGMIASVFYNRLRIGMPLQTDPTVIYGLGDRFDGNLRKIDLQTDTPYNTYTRRGLPPTPIAMPSEASLHAALHPQRSPYLYFVARGDGSSEFSRTLDEHNRAVARYQKHKGNHG</sequence>
<dbReference type="PANTHER" id="PTHR30518:SF2">
    <property type="entry name" value="ENDOLYTIC MUREIN TRANSGLYCOSYLASE"/>
    <property type="match status" value="1"/>
</dbReference>
<gene>
    <name evidence="7" type="primary">mltG</name>
    <name evidence="8" type="ORF">GGR36_000803</name>
</gene>
<comment type="caution">
    <text evidence="8">The sequence shown here is derived from an EMBL/GenBank/DDBJ whole genome shotgun (WGS) entry which is preliminary data.</text>
</comment>
<comment type="catalytic activity">
    <reaction evidence="7">
        <text>a peptidoglycan chain = a peptidoglycan chain with N-acetyl-1,6-anhydromuramyl-[peptide] at the reducing end + a peptidoglycan chain with N-acetylglucosamine at the non-reducing end.</text>
        <dbReference type="EC" id="4.2.2.29"/>
    </reaction>
</comment>
<accession>A0A840BEE7</accession>
<dbReference type="Gene3D" id="3.30.160.60">
    <property type="entry name" value="Classic Zinc Finger"/>
    <property type="match status" value="1"/>
</dbReference>
<keyword evidence="4 7" id="KW-0472">Membrane</keyword>
<feature type="site" description="Important for catalytic activity" evidence="7">
    <location>
        <position position="215"/>
    </location>
</feature>
<comment type="function">
    <text evidence="7">Functions as a peptidoglycan terminase that cleaves nascent peptidoglycan strands endolytically to terminate their elongation.</text>
</comment>
<evidence type="ECO:0000256" key="2">
    <source>
        <dbReference type="ARBA" id="ARBA00022692"/>
    </source>
</evidence>
<name>A0A840BEE7_9RHOO</name>
<evidence type="ECO:0000256" key="5">
    <source>
        <dbReference type="ARBA" id="ARBA00023239"/>
    </source>
</evidence>
<keyword evidence="7" id="KW-0997">Cell inner membrane</keyword>
<dbReference type="GO" id="GO:0008932">
    <property type="term" value="F:lytic endotransglycosylase activity"/>
    <property type="evidence" value="ECO:0007669"/>
    <property type="project" value="UniProtKB-UniRule"/>
</dbReference>
<dbReference type="GO" id="GO:0005886">
    <property type="term" value="C:plasma membrane"/>
    <property type="evidence" value="ECO:0007669"/>
    <property type="project" value="UniProtKB-UniRule"/>
</dbReference>
<evidence type="ECO:0000256" key="3">
    <source>
        <dbReference type="ARBA" id="ARBA00022989"/>
    </source>
</evidence>
<keyword evidence="2 7" id="KW-0812">Transmembrane</keyword>
<dbReference type="PANTHER" id="PTHR30518">
    <property type="entry name" value="ENDOLYTIC MUREIN TRANSGLYCOSYLASE"/>
    <property type="match status" value="1"/>
</dbReference>
<keyword evidence="6 7" id="KW-0961">Cell wall biogenesis/degradation</keyword>
<dbReference type="RefSeq" id="WP_183632113.1">
    <property type="nucleotide sequence ID" value="NZ_BAABLE010000011.1"/>
</dbReference>
<keyword evidence="3 7" id="KW-1133">Transmembrane helix</keyword>
<protein>
    <recommendedName>
        <fullName evidence="7">Endolytic murein transglycosylase</fullName>
        <ecNumber evidence="7">4.2.2.29</ecNumber>
    </recommendedName>
    <alternativeName>
        <fullName evidence="7">Peptidoglycan lytic transglycosylase</fullName>
    </alternativeName>
    <alternativeName>
        <fullName evidence="7">Peptidoglycan polymerization terminase</fullName>
    </alternativeName>
</protein>
<comment type="similarity">
    <text evidence="7">Belongs to the transglycosylase MltG family.</text>
</comment>
<evidence type="ECO:0000256" key="1">
    <source>
        <dbReference type="ARBA" id="ARBA00022475"/>
    </source>
</evidence>
<evidence type="ECO:0000256" key="6">
    <source>
        <dbReference type="ARBA" id="ARBA00023316"/>
    </source>
</evidence>